<accession>A0A4C1USS1</accession>
<evidence type="ECO:0000256" key="1">
    <source>
        <dbReference type="SAM" id="MobiDB-lite"/>
    </source>
</evidence>
<evidence type="ECO:0000313" key="3">
    <source>
        <dbReference type="Proteomes" id="UP000299102"/>
    </source>
</evidence>
<evidence type="ECO:0000313" key="2">
    <source>
        <dbReference type="EMBL" id="GBP29511.1"/>
    </source>
</evidence>
<reference evidence="2 3" key="1">
    <citation type="journal article" date="2019" name="Commun. Biol.">
        <title>The bagworm genome reveals a unique fibroin gene that provides high tensile strength.</title>
        <authorList>
            <person name="Kono N."/>
            <person name="Nakamura H."/>
            <person name="Ohtoshi R."/>
            <person name="Tomita M."/>
            <person name="Numata K."/>
            <person name="Arakawa K."/>
        </authorList>
    </citation>
    <scope>NUCLEOTIDE SEQUENCE [LARGE SCALE GENOMIC DNA]</scope>
</reference>
<proteinExistence type="predicted"/>
<keyword evidence="3" id="KW-1185">Reference proteome</keyword>
<dbReference type="Proteomes" id="UP000299102">
    <property type="component" value="Unassembled WGS sequence"/>
</dbReference>
<sequence length="133" mass="14700">MARLFVTFSTSVCSTRPQDTSSRPLGRHQYEDLRSGTPQNAASRPEVHHTDLVVRTRYAGPSSMFPSKWPAAAALQERLIKKWLGVKPSASVGSMSTSVNGLELTMCLASIMWKTSSRGLLFLNVADNAVFRW</sequence>
<feature type="compositionally biased region" description="Polar residues" evidence="1">
    <location>
        <begin position="14"/>
        <end position="23"/>
    </location>
</feature>
<name>A0A4C1USS1_EUMVA</name>
<dbReference type="EMBL" id="BGZK01000221">
    <property type="protein sequence ID" value="GBP29511.1"/>
    <property type="molecule type" value="Genomic_DNA"/>
</dbReference>
<feature type="region of interest" description="Disordered" evidence="1">
    <location>
        <begin position="14"/>
        <end position="47"/>
    </location>
</feature>
<dbReference type="AlphaFoldDB" id="A0A4C1USS1"/>
<organism evidence="2 3">
    <name type="scientific">Eumeta variegata</name>
    <name type="common">Bagworm moth</name>
    <name type="synonym">Eumeta japonica</name>
    <dbReference type="NCBI Taxonomy" id="151549"/>
    <lineage>
        <taxon>Eukaryota</taxon>
        <taxon>Metazoa</taxon>
        <taxon>Ecdysozoa</taxon>
        <taxon>Arthropoda</taxon>
        <taxon>Hexapoda</taxon>
        <taxon>Insecta</taxon>
        <taxon>Pterygota</taxon>
        <taxon>Neoptera</taxon>
        <taxon>Endopterygota</taxon>
        <taxon>Lepidoptera</taxon>
        <taxon>Glossata</taxon>
        <taxon>Ditrysia</taxon>
        <taxon>Tineoidea</taxon>
        <taxon>Psychidae</taxon>
        <taxon>Oiketicinae</taxon>
        <taxon>Eumeta</taxon>
    </lineage>
</organism>
<comment type="caution">
    <text evidence="2">The sequence shown here is derived from an EMBL/GenBank/DDBJ whole genome shotgun (WGS) entry which is preliminary data.</text>
</comment>
<protein>
    <submittedName>
        <fullName evidence="2">Uncharacterized protein</fullName>
    </submittedName>
</protein>
<gene>
    <name evidence="2" type="ORF">EVAR_93308_1</name>
</gene>